<sequence>MPPKLIRLAPHEAENEFELSLRQAFAVVEPQLRPPFPLTIPSPEEYSQLNSAILYGVLTEPHLAKVHIKHLHAVVTDGYGLFVSLLVKIVNELYVKLFYSVKSQLIWVTKEMIDVLAVGFDGLLCCLLRQIVGGDFSDVNLWLCFELVNVFLGKWDCLLEEEPLVLSSALYTFLRLLADHCRFSSNEKLDPLKQLEIEFCVKMLREQFHLCLKVGRDLVRLLQDLVHVPVFRAIWKDLALNPNEFKTPGFTDLSQLYHLRTSSRYFLLGITPEMENQLRFLLTHVKLGRQKRYQVWFTKKFLFGPERETLIVDIVRFICCGHHPSNEVLQSEVIPRWAVIGWLLKCCRKKYVEANVKLALFFDWLFFEESLDNIMNIEPAFLLMVCSIPQYIDVTHTLLDFLFLLVDNYDMDRSDIIVRGVTSAFGALVQKGVIHSLNVLTSCEALSPYLKERLGKLVLASKAGDPKKLQSAHLFSLPLLTPPAERQPTKTGEDGLRTRSADASVSISDDLATPCSLPVITAETIKSLVQNLGESIRNSSKLGLETLDALLLSFVKLECQKPGSASIRPEALSSKISKEFELNGYKLFAPLENLPDAPDHDDEIGSATAFIIRTIIFSQHESMQKMLLFWLKNGFPVGARILSYASRLAYEADMVKSLMVDNDLVKINGSGMELLISHADGYYAFLNEINGDSFGSIVSTFVTNKEFVAKLVDSAFAAYRCFLAYTKTILDGEADTSLSKLLLSDLISCYTWGKKRQKFLLGSIFCHLTDLLVSEEYIIKFIVSRLNHADLVDIRLEIGLKKYSLFGENIEAISHLIMNSLHWDCIEQHKFWDLVRSEIAVSKIQVEKIILEFFCSHDLDANVDAIAVGGLLSLCNCCAPTLELVGAIMLLPNNVFQDFSAAALAAWFISNSSMLFDSLAKFSEKFDNKNEDSVFYNSTGIMINRSAILWLLNHFNFKFFLSLQQSIHFWSLLYIKIAKQHQMRAALVDDALPSILDEETLVIQMHAATFVL</sequence>
<dbReference type="EMBL" id="CM047746">
    <property type="protein sequence ID" value="KAJ0020039.1"/>
    <property type="molecule type" value="Genomic_DNA"/>
</dbReference>
<evidence type="ECO:0000313" key="2">
    <source>
        <dbReference type="Proteomes" id="UP001163603"/>
    </source>
</evidence>
<accession>A0ACC0XNF0</accession>
<organism evidence="1 2">
    <name type="scientific">Pistacia integerrima</name>
    <dbReference type="NCBI Taxonomy" id="434235"/>
    <lineage>
        <taxon>Eukaryota</taxon>
        <taxon>Viridiplantae</taxon>
        <taxon>Streptophyta</taxon>
        <taxon>Embryophyta</taxon>
        <taxon>Tracheophyta</taxon>
        <taxon>Spermatophyta</taxon>
        <taxon>Magnoliopsida</taxon>
        <taxon>eudicotyledons</taxon>
        <taxon>Gunneridae</taxon>
        <taxon>Pentapetalae</taxon>
        <taxon>rosids</taxon>
        <taxon>malvids</taxon>
        <taxon>Sapindales</taxon>
        <taxon>Anacardiaceae</taxon>
        <taxon>Pistacia</taxon>
    </lineage>
</organism>
<dbReference type="Proteomes" id="UP001163603">
    <property type="component" value="Chromosome 11"/>
</dbReference>
<comment type="caution">
    <text evidence="1">The sequence shown here is derived from an EMBL/GenBank/DDBJ whole genome shotgun (WGS) entry which is preliminary data.</text>
</comment>
<keyword evidence="2" id="KW-1185">Reference proteome</keyword>
<proteinExistence type="predicted"/>
<protein>
    <submittedName>
        <fullName evidence="1">Uncharacterized protein</fullName>
    </submittedName>
</protein>
<gene>
    <name evidence="1" type="ORF">Pint_30904</name>
</gene>
<evidence type="ECO:0000313" key="1">
    <source>
        <dbReference type="EMBL" id="KAJ0020039.1"/>
    </source>
</evidence>
<name>A0ACC0XNF0_9ROSI</name>
<reference evidence="2" key="1">
    <citation type="journal article" date="2023" name="G3 (Bethesda)">
        <title>Genome assembly and association tests identify interacting loci associated with vigor, precocity, and sex in interspecific pistachio rootstocks.</title>
        <authorList>
            <person name="Palmer W."/>
            <person name="Jacygrad E."/>
            <person name="Sagayaradj S."/>
            <person name="Cavanaugh K."/>
            <person name="Han R."/>
            <person name="Bertier L."/>
            <person name="Beede B."/>
            <person name="Kafkas S."/>
            <person name="Golino D."/>
            <person name="Preece J."/>
            <person name="Michelmore R."/>
        </authorList>
    </citation>
    <scope>NUCLEOTIDE SEQUENCE [LARGE SCALE GENOMIC DNA]</scope>
</reference>